<dbReference type="InterPro" id="IPR011115">
    <property type="entry name" value="SecA_DEAD"/>
</dbReference>
<evidence type="ECO:0000256" key="11">
    <source>
        <dbReference type="ARBA" id="ARBA00023136"/>
    </source>
</evidence>
<dbReference type="GO" id="GO:0006605">
    <property type="term" value="P:protein targeting"/>
    <property type="evidence" value="ECO:0007669"/>
    <property type="project" value="UniProtKB-UniRule"/>
</dbReference>
<dbReference type="Gene3D" id="3.90.1440.10">
    <property type="entry name" value="SecA, preprotein cross-linking domain"/>
    <property type="match status" value="1"/>
</dbReference>
<dbReference type="GO" id="GO:0005524">
    <property type="term" value="F:ATP binding"/>
    <property type="evidence" value="ECO:0007669"/>
    <property type="project" value="UniProtKB-UniRule"/>
</dbReference>
<dbReference type="CDD" id="cd18803">
    <property type="entry name" value="SF2_C_secA"/>
    <property type="match status" value="1"/>
</dbReference>
<dbReference type="PRINTS" id="PR00906">
    <property type="entry name" value="SECA"/>
</dbReference>
<evidence type="ECO:0000256" key="3">
    <source>
        <dbReference type="ARBA" id="ARBA00022448"/>
    </source>
</evidence>
<dbReference type="InterPro" id="IPR001650">
    <property type="entry name" value="Helicase_C-like"/>
</dbReference>
<organism evidence="17 18">
    <name type="scientific">Candidatus Kaiserbacteria bacterium RIFCSPHIGHO2_01_FULL_54_36</name>
    <dbReference type="NCBI Taxonomy" id="1798482"/>
    <lineage>
        <taxon>Bacteria</taxon>
        <taxon>Candidatus Kaiseribacteriota</taxon>
    </lineage>
</organism>
<dbReference type="PROSITE" id="PS51194">
    <property type="entry name" value="HELICASE_CTER"/>
    <property type="match status" value="1"/>
</dbReference>
<keyword evidence="8 12" id="KW-0653">Protein transport</keyword>
<dbReference type="InterPro" id="IPR014018">
    <property type="entry name" value="SecA_motor_DEAD"/>
</dbReference>
<dbReference type="Pfam" id="PF01043">
    <property type="entry name" value="SecA_PP_bind"/>
    <property type="match status" value="1"/>
</dbReference>
<evidence type="ECO:0000256" key="1">
    <source>
        <dbReference type="ARBA" id="ARBA00004170"/>
    </source>
</evidence>
<comment type="subcellular location">
    <subcellularLocation>
        <location evidence="12">Cell membrane</location>
        <topology evidence="12">Peripheral membrane protein</topology>
        <orientation evidence="12">Cytoplasmic side</orientation>
    </subcellularLocation>
    <subcellularLocation>
        <location evidence="12">Cytoplasm</location>
    </subcellularLocation>
    <subcellularLocation>
        <location evidence="1">Membrane</location>
        <topology evidence="1">Peripheral membrane protein</topology>
    </subcellularLocation>
    <text evidence="12">Distribution is 50-50.</text>
</comment>
<dbReference type="InterPro" id="IPR011116">
    <property type="entry name" value="SecA_Wing/Scaffold"/>
</dbReference>
<dbReference type="InterPro" id="IPR020937">
    <property type="entry name" value="SecA_CS"/>
</dbReference>
<evidence type="ECO:0000256" key="8">
    <source>
        <dbReference type="ARBA" id="ARBA00022927"/>
    </source>
</evidence>
<accession>A0A1F6CML6</accession>
<dbReference type="SUPFAM" id="SSF52540">
    <property type="entry name" value="P-loop containing nucleoside triphosphate hydrolases"/>
    <property type="match status" value="2"/>
</dbReference>
<dbReference type="NCBIfam" id="NF009538">
    <property type="entry name" value="PRK12904.1"/>
    <property type="match status" value="1"/>
</dbReference>
<dbReference type="GO" id="GO:0043952">
    <property type="term" value="P:protein transport by the Sec complex"/>
    <property type="evidence" value="ECO:0007669"/>
    <property type="project" value="TreeGrafter"/>
</dbReference>
<evidence type="ECO:0000256" key="5">
    <source>
        <dbReference type="ARBA" id="ARBA00022490"/>
    </source>
</evidence>
<comment type="caution">
    <text evidence="17">The sequence shown here is derived from an EMBL/GenBank/DDBJ whole genome shotgun (WGS) entry which is preliminary data.</text>
</comment>
<evidence type="ECO:0000259" key="14">
    <source>
        <dbReference type="PROSITE" id="PS51192"/>
    </source>
</evidence>
<dbReference type="GO" id="GO:0005886">
    <property type="term" value="C:plasma membrane"/>
    <property type="evidence" value="ECO:0007669"/>
    <property type="project" value="UniProtKB-SubCell"/>
</dbReference>
<evidence type="ECO:0000259" key="16">
    <source>
        <dbReference type="PROSITE" id="PS51196"/>
    </source>
</evidence>
<comment type="similarity">
    <text evidence="2 12 13">Belongs to the SecA family.</text>
</comment>
<dbReference type="GO" id="GO:0065002">
    <property type="term" value="P:intracellular protein transmembrane transport"/>
    <property type="evidence" value="ECO:0007669"/>
    <property type="project" value="UniProtKB-UniRule"/>
</dbReference>
<evidence type="ECO:0000313" key="18">
    <source>
        <dbReference type="Proteomes" id="UP000178370"/>
    </source>
</evidence>
<evidence type="ECO:0000256" key="7">
    <source>
        <dbReference type="ARBA" id="ARBA00022840"/>
    </source>
</evidence>
<feature type="binding site" evidence="12">
    <location>
        <begin position="111"/>
        <end position="115"/>
    </location>
    <ligand>
        <name>ATP</name>
        <dbReference type="ChEBI" id="CHEBI:30616"/>
    </ligand>
</feature>
<dbReference type="FunFam" id="3.90.1440.10:FF:000003">
    <property type="entry name" value="Preprotein translocase SecA subunit"/>
    <property type="match status" value="1"/>
</dbReference>
<dbReference type="EC" id="7.4.2.8" evidence="12"/>
<dbReference type="NCBIfam" id="TIGR00963">
    <property type="entry name" value="secA"/>
    <property type="match status" value="1"/>
</dbReference>
<dbReference type="GO" id="GO:0031522">
    <property type="term" value="C:cell envelope Sec protein transport complex"/>
    <property type="evidence" value="ECO:0007669"/>
    <property type="project" value="TreeGrafter"/>
</dbReference>
<keyword evidence="10 12" id="KW-0811">Translocation</keyword>
<dbReference type="Gene3D" id="1.10.3060.10">
    <property type="entry name" value="Helical scaffold and wing domains of SecA"/>
    <property type="match status" value="1"/>
</dbReference>
<proteinExistence type="inferred from homology"/>
<name>A0A1F6CML6_9BACT</name>
<evidence type="ECO:0000256" key="13">
    <source>
        <dbReference type="RuleBase" id="RU003874"/>
    </source>
</evidence>
<reference evidence="17 18" key="1">
    <citation type="journal article" date="2016" name="Nat. Commun.">
        <title>Thousands of microbial genomes shed light on interconnected biogeochemical processes in an aquifer system.</title>
        <authorList>
            <person name="Anantharaman K."/>
            <person name="Brown C.T."/>
            <person name="Hug L.A."/>
            <person name="Sharon I."/>
            <person name="Castelle C.J."/>
            <person name="Probst A.J."/>
            <person name="Thomas B.C."/>
            <person name="Singh A."/>
            <person name="Wilkins M.J."/>
            <person name="Karaoz U."/>
            <person name="Brodie E.L."/>
            <person name="Williams K.H."/>
            <person name="Hubbard S.S."/>
            <person name="Banfield J.F."/>
        </authorList>
    </citation>
    <scope>NUCLEOTIDE SEQUENCE [LARGE SCALE GENOMIC DNA]</scope>
</reference>
<dbReference type="GO" id="GO:0008564">
    <property type="term" value="F:protein-exporting ATPase activity"/>
    <property type="evidence" value="ECO:0007669"/>
    <property type="project" value="UniProtKB-EC"/>
</dbReference>
<dbReference type="Gene3D" id="3.40.50.300">
    <property type="entry name" value="P-loop containing nucleotide triphosphate hydrolases"/>
    <property type="match status" value="3"/>
</dbReference>
<evidence type="ECO:0000256" key="10">
    <source>
        <dbReference type="ARBA" id="ARBA00023010"/>
    </source>
</evidence>
<dbReference type="PROSITE" id="PS01312">
    <property type="entry name" value="SECA"/>
    <property type="match status" value="1"/>
</dbReference>
<dbReference type="Pfam" id="PF07517">
    <property type="entry name" value="SecA_DEAD"/>
    <property type="match status" value="1"/>
</dbReference>
<keyword evidence="3 12" id="KW-0813">Transport</keyword>
<dbReference type="GO" id="GO:0017038">
    <property type="term" value="P:protein import"/>
    <property type="evidence" value="ECO:0007669"/>
    <property type="project" value="InterPro"/>
</dbReference>
<dbReference type="CDD" id="cd17928">
    <property type="entry name" value="DEXDc_SecA"/>
    <property type="match status" value="1"/>
</dbReference>
<dbReference type="AlphaFoldDB" id="A0A1F6CML6"/>
<feature type="binding site" evidence="12">
    <location>
        <position position="93"/>
    </location>
    <ligand>
        <name>ATP</name>
        <dbReference type="ChEBI" id="CHEBI:30616"/>
    </ligand>
</feature>
<feature type="domain" description="Helicase C-terminal" evidence="15">
    <location>
        <begin position="459"/>
        <end position="647"/>
    </location>
</feature>
<comment type="subunit">
    <text evidence="12">Monomer and homodimer. Part of the essential Sec protein translocation apparatus which comprises SecA, SecYEG and auxiliary proteins SecDF. Other proteins may also be involved.</text>
</comment>
<keyword evidence="7 12" id="KW-0067">ATP-binding</keyword>
<protein>
    <recommendedName>
        <fullName evidence="12 13">Protein translocase subunit SecA</fullName>
        <ecNumber evidence="12">7.4.2.8</ecNumber>
    </recommendedName>
</protein>
<dbReference type="InterPro" id="IPR014001">
    <property type="entry name" value="Helicase_ATP-bd"/>
</dbReference>
<evidence type="ECO:0000256" key="9">
    <source>
        <dbReference type="ARBA" id="ARBA00022967"/>
    </source>
</evidence>
<keyword evidence="5 12" id="KW-0963">Cytoplasm</keyword>
<dbReference type="PANTHER" id="PTHR30612">
    <property type="entry name" value="SECA INNER MEMBRANE COMPONENT OF SEC PROTEIN SECRETION SYSTEM"/>
    <property type="match status" value="1"/>
</dbReference>
<dbReference type="PANTHER" id="PTHR30612:SF0">
    <property type="entry name" value="CHLOROPLAST PROTEIN-TRANSPORTING ATPASE"/>
    <property type="match status" value="1"/>
</dbReference>
<dbReference type="SMART" id="SM00957">
    <property type="entry name" value="SecA_DEAD"/>
    <property type="match status" value="1"/>
</dbReference>
<evidence type="ECO:0000256" key="6">
    <source>
        <dbReference type="ARBA" id="ARBA00022741"/>
    </source>
</evidence>
<evidence type="ECO:0000256" key="2">
    <source>
        <dbReference type="ARBA" id="ARBA00007650"/>
    </source>
</evidence>
<comment type="function">
    <text evidence="12">Part of the Sec protein translocase complex. Interacts with the SecYEG preprotein conducting channel. Has a central role in coupling the hydrolysis of ATP to the transfer of proteins into and across the cell membrane, serving as an ATP-driven molecular motor driving the stepwise translocation of polypeptide chains across the membrane.</text>
</comment>
<dbReference type="GO" id="GO:0005829">
    <property type="term" value="C:cytosol"/>
    <property type="evidence" value="ECO:0007669"/>
    <property type="project" value="TreeGrafter"/>
</dbReference>
<keyword evidence="9 12" id="KW-1278">Translocase</keyword>
<evidence type="ECO:0000256" key="12">
    <source>
        <dbReference type="HAMAP-Rule" id="MF_01382"/>
    </source>
</evidence>
<dbReference type="SMART" id="SM00958">
    <property type="entry name" value="SecA_PP_bind"/>
    <property type="match status" value="1"/>
</dbReference>
<dbReference type="PROSITE" id="PS51196">
    <property type="entry name" value="SECA_MOTOR_DEAD"/>
    <property type="match status" value="1"/>
</dbReference>
<keyword evidence="6 12" id="KW-0547">Nucleotide-binding</keyword>
<feature type="domain" description="SecA family profile" evidence="16">
    <location>
        <begin position="1"/>
        <end position="621"/>
    </location>
</feature>
<dbReference type="InterPro" id="IPR000185">
    <property type="entry name" value="SecA"/>
</dbReference>
<keyword evidence="11 12" id="KW-0472">Membrane</keyword>
<gene>
    <name evidence="12" type="primary">secA</name>
    <name evidence="17" type="ORF">A2763_01730</name>
</gene>
<dbReference type="SUPFAM" id="SSF81767">
    <property type="entry name" value="Pre-protein crosslinking domain of SecA"/>
    <property type="match status" value="1"/>
</dbReference>
<evidence type="ECO:0000259" key="15">
    <source>
        <dbReference type="PROSITE" id="PS51194"/>
    </source>
</evidence>
<dbReference type="SUPFAM" id="SSF81886">
    <property type="entry name" value="Helical scaffold and wing domains of SecA"/>
    <property type="match status" value="1"/>
</dbReference>
<dbReference type="InterPro" id="IPR027417">
    <property type="entry name" value="P-loop_NTPase"/>
</dbReference>
<dbReference type="Pfam" id="PF21090">
    <property type="entry name" value="P-loop_SecA"/>
    <property type="match status" value="2"/>
</dbReference>
<dbReference type="InterPro" id="IPR011130">
    <property type="entry name" value="SecA_preprotein_X-link_dom"/>
</dbReference>
<dbReference type="HAMAP" id="MF_01382">
    <property type="entry name" value="SecA"/>
    <property type="match status" value="1"/>
</dbReference>
<comment type="catalytic activity">
    <reaction evidence="12">
        <text>ATP + H2O + cellular proteinSide 1 = ADP + phosphate + cellular proteinSide 2.</text>
        <dbReference type="EC" id="7.4.2.8"/>
    </reaction>
</comment>
<feature type="binding site" evidence="12">
    <location>
        <position position="534"/>
    </location>
    <ligand>
        <name>ATP</name>
        <dbReference type="ChEBI" id="CHEBI:30616"/>
    </ligand>
</feature>
<sequence length="844" mass="94822">MSFWRRLFGDENLAALRAAEPIVAAANGFEEAMKALSDEALRAKTEEFRKRLEEGIARGLSESTMLAELAPEAFAAVREASRRTLGQRHFDVQLIGGMILHQGGISEMRTGEGKTLVATLPAYLNALEGGGVHIVTVNDYLSRRDGVWMGQIYHALGLSVGIINHEASFAYDPAHVPVDERSEEEKAQDETGSFKVMQDFLRPVSRREAYAADITYGTNNEFGFDYLRDNLEYEPGVLRQRGYHYAIVDEIDSILIDEARTPLIISAPVSDAESLYGRFRDIAATLQKDEDYTIEHKHKQIILSDSGIEKAQHALGVENIYTDAGIKYVHHLETAVRAKALFERDKEYVVKDGVIIIVDEFTGRLQPGRRWSDGLHQAIEAKEGVEIQQESRTFASITFQNYFRLYKKLSGMTGTAETSSEEFYKVYGLNTVVVPTNKQSQRIDAEDLIFQSEEGKMKAIARHVRALHEKGQPVLVGTVSVEKNELLSAHFKQEGIPHEILNAKNHEREGEIIAQAGRKGGVTIATNMAGRGVDIKLGGNPGSEEAYEEVKKVGGLFVLGTERHEARRIDNQLRGRSGRQGDPGETQFFVSLEDSLMRVFASDTIKRVMGTFKIPEDEPIYNRMITRALEKAQTRIEELNFDSRKHVLAYDDVLNIQRQSIYARRRALLVGAQGAVEEEIARIATIDESIATAAEKKKQELGEAFFPAVRRFLLQTIDFLWVEHLEAMEYLRSSVNLRAYGQRDPLVEYKKEGLRLFQRMEETYGLQVIHALPNLGQAGPAAAQPSAQERVIHHAVKAISAQSGVPTKKEYGRNDRVTITNGTETREMKYKKAEELLRQGWRIV</sequence>
<keyword evidence="4 12" id="KW-1003">Cell membrane</keyword>
<dbReference type="FunFam" id="3.40.50.300:FF:000429">
    <property type="entry name" value="Preprotein translocase subunit SecA"/>
    <property type="match status" value="1"/>
</dbReference>
<dbReference type="Pfam" id="PF07516">
    <property type="entry name" value="SecA_SW"/>
    <property type="match status" value="1"/>
</dbReference>
<dbReference type="EMBL" id="MFKV01000014">
    <property type="protein sequence ID" value="OGG50474.1"/>
    <property type="molecule type" value="Genomic_DNA"/>
</dbReference>
<dbReference type="STRING" id="1798482.A2763_01730"/>
<evidence type="ECO:0000256" key="4">
    <source>
        <dbReference type="ARBA" id="ARBA00022475"/>
    </source>
</evidence>
<dbReference type="InterPro" id="IPR044722">
    <property type="entry name" value="SecA_SF2_C"/>
</dbReference>
<dbReference type="InterPro" id="IPR036670">
    <property type="entry name" value="SecA_X-link_sf"/>
</dbReference>
<dbReference type="PROSITE" id="PS51192">
    <property type="entry name" value="HELICASE_ATP_BIND_1"/>
    <property type="match status" value="1"/>
</dbReference>
<dbReference type="Proteomes" id="UP000178370">
    <property type="component" value="Unassembled WGS sequence"/>
</dbReference>
<dbReference type="InterPro" id="IPR036266">
    <property type="entry name" value="SecA_Wing/Scaffold_sf"/>
</dbReference>
<feature type="domain" description="Helicase ATP-binding" evidence="14">
    <location>
        <begin position="95"/>
        <end position="287"/>
    </location>
</feature>
<evidence type="ECO:0000313" key="17">
    <source>
        <dbReference type="EMBL" id="OGG50474.1"/>
    </source>
</evidence>